<keyword evidence="1" id="KW-0812">Transmembrane</keyword>
<organism evidence="2 3">
    <name type="scientific">Paenibacillus thiaminolyticus</name>
    <name type="common">Bacillus thiaminolyticus</name>
    <dbReference type="NCBI Taxonomy" id="49283"/>
    <lineage>
        <taxon>Bacteria</taxon>
        <taxon>Bacillati</taxon>
        <taxon>Bacillota</taxon>
        <taxon>Bacilli</taxon>
        <taxon>Bacillales</taxon>
        <taxon>Paenibacillaceae</taxon>
        <taxon>Paenibacillus</taxon>
    </lineage>
</organism>
<keyword evidence="3" id="KW-1185">Reference proteome</keyword>
<evidence type="ECO:0000313" key="2">
    <source>
        <dbReference type="EMBL" id="MCY9610668.1"/>
    </source>
</evidence>
<accession>A0ABT4G3L9</accession>
<sequence>MMTVLKWLGYGVMGIGLIPFLFIHSVVEEMEEKYREAGRLHLWDLQHDEQQ</sequence>
<keyword evidence="1" id="KW-1133">Transmembrane helix</keyword>
<protein>
    <submittedName>
        <fullName evidence="2">Uncharacterized protein</fullName>
    </submittedName>
</protein>
<proteinExistence type="predicted"/>
<keyword evidence="1" id="KW-0472">Membrane</keyword>
<dbReference type="RefSeq" id="WP_164776278.1">
    <property type="nucleotide sequence ID" value="NZ_CABMNB010000012.1"/>
</dbReference>
<evidence type="ECO:0000313" key="3">
    <source>
        <dbReference type="Proteomes" id="UP001209276"/>
    </source>
</evidence>
<evidence type="ECO:0000256" key="1">
    <source>
        <dbReference type="SAM" id="Phobius"/>
    </source>
</evidence>
<dbReference type="EMBL" id="JAMDMM010000062">
    <property type="protein sequence ID" value="MCY9610668.1"/>
    <property type="molecule type" value="Genomic_DNA"/>
</dbReference>
<reference evidence="2 3" key="1">
    <citation type="submission" date="2022-05" db="EMBL/GenBank/DDBJ databases">
        <title>Genome Sequencing of Bee-Associated Microbes.</title>
        <authorList>
            <person name="Dunlap C."/>
        </authorList>
    </citation>
    <scope>NUCLEOTIDE SEQUENCE [LARGE SCALE GENOMIC DNA]</scope>
    <source>
        <strain evidence="2 3">NRRL B-14613</strain>
    </source>
</reference>
<name>A0ABT4G3L9_PANTH</name>
<dbReference type="Proteomes" id="UP001209276">
    <property type="component" value="Unassembled WGS sequence"/>
</dbReference>
<dbReference type="GeneID" id="77000036"/>
<comment type="caution">
    <text evidence="2">The sequence shown here is derived from an EMBL/GenBank/DDBJ whole genome shotgun (WGS) entry which is preliminary data.</text>
</comment>
<gene>
    <name evidence="2" type="ORF">M5W83_26315</name>
</gene>
<feature type="transmembrane region" description="Helical" evidence="1">
    <location>
        <begin position="7"/>
        <end position="27"/>
    </location>
</feature>